<organism evidence="2 3">
    <name type="scientific">Umezawaea tangerina</name>
    <dbReference type="NCBI Taxonomy" id="84725"/>
    <lineage>
        <taxon>Bacteria</taxon>
        <taxon>Bacillati</taxon>
        <taxon>Actinomycetota</taxon>
        <taxon>Actinomycetes</taxon>
        <taxon>Pseudonocardiales</taxon>
        <taxon>Pseudonocardiaceae</taxon>
        <taxon>Umezawaea</taxon>
    </lineage>
</organism>
<gene>
    <name evidence="2" type="ORF">CLV43_12743</name>
</gene>
<dbReference type="OrthoDB" id="4774775at2"/>
<dbReference type="InterPro" id="IPR057446">
    <property type="entry name" value="PH_bac"/>
</dbReference>
<dbReference type="Pfam" id="PF25362">
    <property type="entry name" value="bPH_11"/>
    <property type="match status" value="1"/>
</dbReference>
<reference evidence="2 3" key="1">
    <citation type="submission" date="2018-03" db="EMBL/GenBank/DDBJ databases">
        <title>Genomic Encyclopedia of Archaeal and Bacterial Type Strains, Phase II (KMG-II): from individual species to whole genera.</title>
        <authorList>
            <person name="Goeker M."/>
        </authorList>
    </citation>
    <scope>NUCLEOTIDE SEQUENCE [LARGE SCALE GENOMIC DNA]</scope>
    <source>
        <strain evidence="2 3">DSM 44720</strain>
    </source>
</reference>
<evidence type="ECO:0000313" key="2">
    <source>
        <dbReference type="EMBL" id="PRY28686.1"/>
    </source>
</evidence>
<evidence type="ECO:0000313" key="3">
    <source>
        <dbReference type="Proteomes" id="UP000239494"/>
    </source>
</evidence>
<dbReference type="RefSeq" id="WP_106197038.1">
    <property type="nucleotide sequence ID" value="NZ_PVTF01000027.1"/>
</dbReference>
<feature type="domain" description="PH" evidence="1">
    <location>
        <begin position="37"/>
        <end position="157"/>
    </location>
</feature>
<protein>
    <recommendedName>
        <fullName evidence="1">PH domain-containing protein</fullName>
    </recommendedName>
</protein>
<proteinExistence type="predicted"/>
<name>A0A2T0S5K1_9PSEU</name>
<sequence>MTRVLLSLAVLAFFALCLYGMWHGWQRRARRQAAVLADFPAVPTDTGAVLLETTGQYIGTTIGDNWQDRVAVGDIGHRAEAELRLTDRGVLIERAGASAMWIPKGEISSARTDRGLAGKVMTKDGLLVVRWHLGEQLVDTGFRGDDKDVYEQWVEALNADAKGGTTT</sequence>
<dbReference type="EMBL" id="PVTF01000027">
    <property type="protein sequence ID" value="PRY28686.1"/>
    <property type="molecule type" value="Genomic_DNA"/>
</dbReference>
<evidence type="ECO:0000259" key="1">
    <source>
        <dbReference type="Pfam" id="PF25362"/>
    </source>
</evidence>
<dbReference type="AlphaFoldDB" id="A0A2T0S5K1"/>
<keyword evidence="3" id="KW-1185">Reference proteome</keyword>
<comment type="caution">
    <text evidence="2">The sequence shown here is derived from an EMBL/GenBank/DDBJ whole genome shotgun (WGS) entry which is preliminary data.</text>
</comment>
<accession>A0A2T0S5K1</accession>
<dbReference type="Proteomes" id="UP000239494">
    <property type="component" value="Unassembled WGS sequence"/>
</dbReference>